<protein>
    <submittedName>
        <fullName evidence="1">Uncharacterized protein</fullName>
    </submittedName>
</protein>
<evidence type="ECO:0000313" key="2">
    <source>
        <dbReference type="Proteomes" id="UP000013111"/>
    </source>
</evidence>
<dbReference type="EMBL" id="CAPB01000041">
    <property type="protein sequence ID" value="CCO95491.1"/>
    <property type="molecule type" value="Genomic_DNA"/>
</dbReference>
<comment type="caution">
    <text evidence="1">The sequence shown here is derived from an EMBL/GenBank/DDBJ whole genome shotgun (WGS) entry which is preliminary data.</text>
</comment>
<dbReference type="AlphaFoldDB" id="A0A831EU73"/>
<organism evidence="1 2">
    <name type="scientific">Erwinia amylovora NBRC 12687 = CFBP 1232</name>
    <dbReference type="NCBI Taxonomy" id="1219359"/>
    <lineage>
        <taxon>Bacteria</taxon>
        <taxon>Pseudomonadati</taxon>
        <taxon>Pseudomonadota</taxon>
        <taxon>Gammaproteobacteria</taxon>
        <taxon>Enterobacterales</taxon>
        <taxon>Erwiniaceae</taxon>
        <taxon>Erwinia</taxon>
    </lineage>
</organism>
<sequence>MDITRLDLFVLKIYNKLDLTMSGYESRKLLKALRAVENTPKGLKLIKDAVLLNAFLRKAESTRDGELQKEILDAFGKNLILKGGSTATINSMKIYNEKKSEMNKVEKIEDVLEAKVKAPTDKDKELQDIAQKVFSSLLEPTVMYKIKTSLEDRKIPLREEKDVISKIDEARQEEVNTVREIAKNINAFQKEFDNHPLQGELIPEDQRGVLNLRAKHSRIAIKALDEKRSAIFKHRQIKAEVIINAVKEYSLYQPDSDSVSDSKSDFVLQPEPVSESTLALINQYDERFRRE</sequence>
<dbReference type="RefSeq" id="WP_004160749.1">
    <property type="nucleotide sequence ID" value="NZ_BAYW01000001.1"/>
</dbReference>
<name>A0A831EU73_ERWAM</name>
<gene>
    <name evidence="1" type="ORF">BN437_3592</name>
</gene>
<dbReference type="Proteomes" id="UP000013111">
    <property type="component" value="Unassembled WGS sequence"/>
</dbReference>
<reference evidence="1 2" key="1">
    <citation type="submission" date="2012-11" db="EMBL/GenBank/DDBJ databases">
        <authorList>
            <person name="Linke B."/>
        </authorList>
    </citation>
    <scope>NUCLEOTIDE SEQUENCE [LARGE SCALE GENOMIC DNA]</scope>
    <source>
        <strain evidence="2">CFBP 1232</strain>
    </source>
</reference>
<reference evidence="1 2" key="2">
    <citation type="submission" date="2013-04" db="EMBL/GenBank/DDBJ databases">
        <title>Comparative genomics of 12 strains of Erwinia amylovora identifies a pan-genome with a large conserved core and provides insights into host specificity.</title>
        <authorList>
            <person name="Mann R.A."/>
            <person name="Smits T.H.M."/>
            <person name="Buehlmann A."/>
            <person name="Blom J."/>
            <person name="Goesmann A."/>
            <person name="Frey J.E."/>
            <person name="Plummer K.M."/>
            <person name="Beer S.V."/>
            <person name="Luck J."/>
            <person name="Duffy B."/>
            <person name="Rodoni B."/>
        </authorList>
    </citation>
    <scope>NUCLEOTIDE SEQUENCE [LARGE SCALE GENOMIC DNA]</scope>
    <source>
        <strain evidence="2">CFBP 1232</strain>
    </source>
</reference>
<evidence type="ECO:0000313" key="1">
    <source>
        <dbReference type="EMBL" id="CCO95491.1"/>
    </source>
</evidence>
<accession>A0A831EU73</accession>
<proteinExistence type="predicted"/>